<dbReference type="Proteomes" id="UP000274756">
    <property type="component" value="Unassembled WGS sequence"/>
</dbReference>
<dbReference type="STRING" id="318479.A0A0N4UBL9"/>
<proteinExistence type="predicted"/>
<dbReference type="InterPro" id="IPR001356">
    <property type="entry name" value="HD"/>
</dbReference>
<dbReference type="PANTHER" id="PTHR24333">
    <property type="entry name" value="HOMEO BOX HB9 LIKE A-RELATED"/>
    <property type="match status" value="1"/>
</dbReference>
<dbReference type="CDD" id="cd00086">
    <property type="entry name" value="homeodomain"/>
    <property type="match status" value="1"/>
</dbReference>
<dbReference type="InterPro" id="IPR017970">
    <property type="entry name" value="Homeobox_CS"/>
</dbReference>
<dbReference type="GO" id="GO:0003677">
    <property type="term" value="F:DNA binding"/>
    <property type="evidence" value="ECO:0007669"/>
    <property type="project" value="UniProtKB-UniRule"/>
</dbReference>
<feature type="domain" description="Homeobox" evidence="8">
    <location>
        <begin position="24"/>
        <end position="84"/>
    </location>
</feature>
<keyword evidence="2 5" id="KW-0238">DNA-binding</keyword>
<dbReference type="AlphaFoldDB" id="A0A0N4UBL9"/>
<dbReference type="WBParaSite" id="DME_0000460601-mRNA-1">
    <property type="protein sequence ID" value="DME_0000460601-mRNA-1"/>
    <property type="gene ID" value="DME_0000460601"/>
</dbReference>
<protein>
    <submittedName>
        <fullName evidence="12">Homeobox domain-containing protein</fullName>
    </submittedName>
</protein>
<keyword evidence="11" id="KW-1185">Reference proteome</keyword>
<organism evidence="10 12">
    <name type="scientific">Dracunculus medinensis</name>
    <name type="common">Guinea worm</name>
    <dbReference type="NCBI Taxonomy" id="318479"/>
    <lineage>
        <taxon>Eukaryota</taxon>
        <taxon>Metazoa</taxon>
        <taxon>Ecdysozoa</taxon>
        <taxon>Nematoda</taxon>
        <taxon>Chromadorea</taxon>
        <taxon>Rhabditida</taxon>
        <taxon>Spirurina</taxon>
        <taxon>Dracunculoidea</taxon>
        <taxon>Dracunculidae</taxon>
        <taxon>Dracunculus</taxon>
    </lineage>
</organism>
<dbReference type="Pfam" id="PF00046">
    <property type="entry name" value="Homeodomain"/>
    <property type="match status" value="1"/>
</dbReference>
<evidence type="ECO:0000256" key="4">
    <source>
        <dbReference type="ARBA" id="ARBA00023242"/>
    </source>
</evidence>
<dbReference type="GO" id="GO:0005634">
    <property type="term" value="C:nucleus"/>
    <property type="evidence" value="ECO:0007669"/>
    <property type="project" value="UniProtKB-SubCell"/>
</dbReference>
<gene>
    <name evidence="9" type="ORF">DME_LOCUS8489</name>
</gene>
<dbReference type="InterPro" id="IPR050848">
    <property type="entry name" value="Homeobox_TF"/>
</dbReference>
<accession>A0A0N4UBL9</accession>
<dbReference type="OrthoDB" id="6159439at2759"/>
<evidence type="ECO:0000313" key="11">
    <source>
        <dbReference type="Proteomes" id="UP000274756"/>
    </source>
</evidence>
<evidence type="ECO:0000313" key="10">
    <source>
        <dbReference type="Proteomes" id="UP000038040"/>
    </source>
</evidence>
<keyword evidence="4 5" id="KW-0539">Nucleus</keyword>
<dbReference type="PROSITE" id="PS00027">
    <property type="entry name" value="HOMEOBOX_1"/>
    <property type="match status" value="1"/>
</dbReference>
<evidence type="ECO:0000256" key="5">
    <source>
        <dbReference type="PROSITE-ProRule" id="PRU00108"/>
    </source>
</evidence>
<evidence type="ECO:0000256" key="6">
    <source>
        <dbReference type="RuleBase" id="RU000682"/>
    </source>
</evidence>
<dbReference type="Gene3D" id="1.10.10.60">
    <property type="entry name" value="Homeodomain-like"/>
    <property type="match status" value="1"/>
</dbReference>
<dbReference type="SUPFAM" id="SSF46689">
    <property type="entry name" value="Homeodomain-like"/>
    <property type="match status" value="1"/>
</dbReference>
<dbReference type="Proteomes" id="UP000038040">
    <property type="component" value="Unplaced"/>
</dbReference>
<dbReference type="PANTHER" id="PTHR24333:SF8">
    <property type="entry name" value="HOMEOBOX PROTEIN CEH-62"/>
    <property type="match status" value="1"/>
</dbReference>
<feature type="region of interest" description="Disordered" evidence="7">
    <location>
        <begin position="75"/>
        <end position="94"/>
    </location>
</feature>
<reference evidence="9 11" key="2">
    <citation type="submission" date="2018-11" db="EMBL/GenBank/DDBJ databases">
        <authorList>
            <consortium name="Pathogen Informatics"/>
        </authorList>
    </citation>
    <scope>NUCLEOTIDE SEQUENCE [LARGE SCALE GENOMIC DNA]</scope>
</reference>
<evidence type="ECO:0000256" key="1">
    <source>
        <dbReference type="ARBA" id="ARBA00004123"/>
    </source>
</evidence>
<name>A0A0N4UBL9_DRAME</name>
<evidence type="ECO:0000313" key="12">
    <source>
        <dbReference type="WBParaSite" id="DME_0000460601-mRNA-1"/>
    </source>
</evidence>
<evidence type="ECO:0000256" key="3">
    <source>
        <dbReference type="ARBA" id="ARBA00023155"/>
    </source>
</evidence>
<evidence type="ECO:0000256" key="2">
    <source>
        <dbReference type="ARBA" id="ARBA00023125"/>
    </source>
</evidence>
<comment type="subcellular location">
    <subcellularLocation>
        <location evidence="1 5 6">Nucleus</location>
    </subcellularLocation>
</comment>
<dbReference type="InterPro" id="IPR009057">
    <property type="entry name" value="Homeodomain-like_sf"/>
</dbReference>
<dbReference type="PRINTS" id="PR00031">
    <property type="entry name" value="HTHREPRESSR"/>
</dbReference>
<feature type="DNA-binding region" description="Homeobox" evidence="5">
    <location>
        <begin position="26"/>
        <end position="85"/>
    </location>
</feature>
<evidence type="ECO:0000259" key="8">
    <source>
        <dbReference type="PROSITE" id="PS50071"/>
    </source>
</evidence>
<dbReference type="SMART" id="SM00389">
    <property type="entry name" value="HOX"/>
    <property type="match status" value="1"/>
</dbReference>
<reference evidence="12" key="1">
    <citation type="submission" date="2017-02" db="UniProtKB">
        <authorList>
            <consortium name="WormBaseParasite"/>
        </authorList>
    </citation>
    <scope>IDENTIFICATION</scope>
</reference>
<evidence type="ECO:0000313" key="9">
    <source>
        <dbReference type="EMBL" id="VDN58516.1"/>
    </source>
</evidence>
<evidence type="ECO:0000256" key="7">
    <source>
        <dbReference type="SAM" id="MobiDB-lite"/>
    </source>
</evidence>
<sequence length="94" mass="10992">MFYSKETAGPSASPEKSLCNSKSNCRKRQRTTFTPIQADALEKEYLIDQYMPRTRRALIAKSLGLNEGQVKTWFQNRRAKDKRNDKNLPQNIRR</sequence>
<keyword evidence="3 5" id="KW-0371">Homeobox</keyword>
<dbReference type="InterPro" id="IPR000047">
    <property type="entry name" value="HTH_motif"/>
</dbReference>
<dbReference type="GO" id="GO:0000981">
    <property type="term" value="F:DNA-binding transcription factor activity, RNA polymerase II-specific"/>
    <property type="evidence" value="ECO:0007669"/>
    <property type="project" value="InterPro"/>
</dbReference>
<feature type="region of interest" description="Disordered" evidence="7">
    <location>
        <begin position="1"/>
        <end position="26"/>
    </location>
</feature>
<dbReference type="EMBL" id="UYYG01001169">
    <property type="protein sequence ID" value="VDN58516.1"/>
    <property type="molecule type" value="Genomic_DNA"/>
</dbReference>
<dbReference type="PROSITE" id="PS50071">
    <property type="entry name" value="HOMEOBOX_2"/>
    <property type="match status" value="1"/>
</dbReference>